<keyword evidence="4" id="KW-1185">Reference proteome</keyword>
<evidence type="ECO:0000256" key="1">
    <source>
        <dbReference type="SAM" id="MobiDB-lite"/>
    </source>
</evidence>
<evidence type="ECO:0000313" key="3">
    <source>
        <dbReference type="EMBL" id="KJX99371.1"/>
    </source>
</evidence>
<dbReference type="OrthoDB" id="10620399at2759"/>
<feature type="compositionally biased region" description="Acidic residues" evidence="1">
    <location>
        <begin position="115"/>
        <end position="128"/>
    </location>
</feature>
<comment type="caution">
    <text evidence="3">The sequence shown here is derived from an EMBL/GenBank/DDBJ whole genome shotgun (WGS) entry which is preliminary data.</text>
</comment>
<evidence type="ECO:0000313" key="4">
    <source>
        <dbReference type="Proteomes" id="UP000033647"/>
    </source>
</evidence>
<feature type="region of interest" description="Disordered" evidence="1">
    <location>
        <begin position="79"/>
        <end position="138"/>
    </location>
</feature>
<feature type="signal peptide" evidence="2">
    <location>
        <begin position="1"/>
        <end position="20"/>
    </location>
</feature>
<feature type="compositionally biased region" description="Basic and acidic residues" evidence="1">
    <location>
        <begin position="84"/>
        <end position="110"/>
    </location>
</feature>
<sequence length="138" mass="14723">MPSLSALLKAFLETAIIVAAARSVQNAITTFNHYTAGTGKVTLFKCVADILIMLVCTVVNTPGPRKALDTVLWPEGVEDAVANGEDRGEDLGGPHGKDHTADHTDDHVEDAGVIDGEDDGKEDEEDHEEVNGEVQEET</sequence>
<dbReference type="Proteomes" id="UP000033647">
    <property type="component" value="Unassembled WGS sequence"/>
</dbReference>
<evidence type="ECO:0000256" key="2">
    <source>
        <dbReference type="SAM" id="SignalP"/>
    </source>
</evidence>
<protein>
    <submittedName>
        <fullName evidence="3">Uncharacterized protein</fullName>
    </submittedName>
</protein>
<reference evidence="3 4" key="1">
    <citation type="submission" date="2015-03" db="EMBL/GenBank/DDBJ databases">
        <title>RNA-seq based gene annotation and comparative genomics of four Zymoseptoria species reveal species-specific pathogenicity related genes and transposable element activity.</title>
        <authorList>
            <person name="Grandaubert J."/>
            <person name="Bhattacharyya A."/>
            <person name="Stukenbrock E.H."/>
        </authorList>
    </citation>
    <scope>NUCLEOTIDE SEQUENCE [LARGE SCALE GENOMIC DNA]</scope>
    <source>
        <strain evidence="3 4">Zb18110</strain>
    </source>
</reference>
<dbReference type="EMBL" id="LAFY01000353">
    <property type="protein sequence ID" value="KJX99371.1"/>
    <property type="molecule type" value="Genomic_DNA"/>
</dbReference>
<feature type="chain" id="PRO_5002469075" evidence="2">
    <location>
        <begin position="21"/>
        <end position="138"/>
    </location>
</feature>
<proteinExistence type="predicted"/>
<keyword evidence="2" id="KW-0732">Signal</keyword>
<dbReference type="AlphaFoldDB" id="A0A0F4GPM6"/>
<gene>
    <name evidence="3" type="ORF">TI39_contig361g00001</name>
</gene>
<organism evidence="3 4">
    <name type="scientific">Zymoseptoria brevis</name>
    <dbReference type="NCBI Taxonomy" id="1047168"/>
    <lineage>
        <taxon>Eukaryota</taxon>
        <taxon>Fungi</taxon>
        <taxon>Dikarya</taxon>
        <taxon>Ascomycota</taxon>
        <taxon>Pezizomycotina</taxon>
        <taxon>Dothideomycetes</taxon>
        <taxon>Dothideomycetidae</taxon>
        <taxon>Mycosphaerellales</taxon>
        <taxon>Mycosphaerellaceae</taxon>
        <taxon>Zymoseptoria</taxon>
    </lineage>
</organism>
<accession>A0A0F4GPM6</accession>
<name>A0A0F4GPM6_9PEZI</name>